<evidence type="ECO:0000313" key="11">
    <source>
        <dbReference type="Proteomes" id="UP001604335"/>
    </source>
</evidence>
<dbReference type="Gene3D" id="6.10.250.690">
    <property type="match status" value="1"/>
</dbReference>
<dbReference type="SMART" id="SM00862">
    <property type="entry name" value="Trans_reg_C"/>
    <property type="match status" value="1"/>
</dbReference>
<evidence type="ECO:0000313" key="10">
    <source>
        <dbReference type="EMBL" id="MFG3816932.1"/>
    </source>
</evidence>
<keyword evidence="5" id="KW-0804">Transcription</keyword>
<dbReference type="InterPro" id="IPR036388">
    <property type="entry name" value="WH-like_DNA-bd_sf"/>
</dbReference>
<keyword evidence="4 7" id="KW-0238">DNA-binding</keyword>
<evidence type="ECO:0000256" key="2">
    <source>
        <dbReference type="ARBA" id="ARBA00023012"/>
    </source>
</evidence>
<dbReference type="Proteomes" id="UP001604335">
    <property type="component" value="Unassembled WGS sequence"/>
</dbReference>
<dbReference type="PROSITE" id="PS50110">
    <property type="entry name" value="RESPONSE_REGULATORY"/>
    <property type="match status" value="1"/>
</dbReference>
<dbReference type="InterPro" id="IPR001789">
    <property type="entry name" value="Sig_transdc_resp-reg_receiver"/>
</dbReference>
<feature type="domain" description="Response regulatory" evidence="8">
    <location>
        <begin position="16"/>
        <end position="131"/>
    </location>
</feature>
<dbReference type="RefSeq" id="WP_393010960.1">
    <property type="nucleotide sequence ID" value="NZ_JAZAQF010000028.1"/>
</dbReference>
<evidence type="ECO:0000259" key="9">
    <source>
        <dbReference type="PROSITE" id="PS51755"/>
    </source>
</evidence>
<accession>A0ABW7C865</accession>
<keyword evidence="1 6" id="KW-0597">Phosphoprotein</keyword>
<evidence type="ECO:0000256" key="4">
    <source>
        <dbReference type="ARBA" id="ARBA00023125"/>
    </source>
</evidence>
<dbReference type="CDD" id="cd17574">
    <property type="entry name" value="REC_OmpR"/>
    <property type="match status" value="1"/>
</dbReference>
<evidence type="ECO:0000256" key="6">
    <source>
        <dbReference type="PROSITE-ProRule" id="PRU00169"/>
    </source>
</evidence>
<dbReference type="SUPFAM" id="SSF52172">
    <property type="entry name" value="CheY-like"/>
    <property type="match status" value="1"/>
</dbReference>
<feature type="modified residue" description="4-aspartylphosphate" evidence="6">
    <location>
        <position position="66"/>
    </location>
</feature>
<comment type="caution">
    <text evidence="10">The sequence shown here is derived from an EMBL/GenBank/DDBJ whole genome shotgun (WGS) entry which is preliminary data.</text>
</comment>
<dbReference type="InterPro" id="IPR011006">
    <property type="entry name" value="CheY-like_superfamily"/>
</dbReference>
<dbReference type="PANTHER" id="PTHR48111:SF22">
    <property type="entry name" value="REGULATOR OF RPOS"/>
    <property type="match status" value="1"/>
</dbReference>
<name>A0ABW7C865_9CYAN</name>
<feature type="DNA-binding region" description="OmpR/PhoB-type" evidence="7">
    <location>
        <begin position="139"/>
        <end position="237"/>
    </location>
</feature>
<evidence type="ECO:0000256" key="7">
    <source>
        <dbReference type="PROSITE-ProRule" id="PRU01091"/>
    </source>
</evidence>
<evidence type="ECO:0000256" key="3">
    <source>
        <dbReference type="ARBA" id="ARBA00023015"/>
    </source>
</evidence>
<dbReference type="CDD" id="cd00383">
    <property type="entry name" value="trans_reg_C"/>
    <property type="match status" value="1"/>
</dbReference>
<evidence type="ECO:0000259" key="8">
    <source>
        <dbReference type="PROSITE" id="PS50110"/>
    </source>
</evidence>
<proteinExistence type="predicted"/>
<dbReference type="Gene3D" id="3.40.50.2300">
    <property type="match status" value="1"/>
</dbReference>
<evidence type="ECO:0000256" key="5">
    <source>
        <dbReference type="ARBA" id="ARBA00023163"/>
    </source>
</evidence>
<dbReference type="InterPro" id="IPR001867">
    <property type="entry name" value="OmpR/PhoB-type_DNA-bd"/>
</dbReference>
<sequence length="239" mass="26607">MTIMVSPLKLNPPTARILVVEDDANLARFVAGELELEGYGVTVATTGLEGLNAARSHPSPDLLILDWMLPGLSGLDLCLRLRETGLQAPIILLTARDEILDRVTGLNAGADDYVVKPFSIAELLARVRAHLRRVSPHESDQITLADLTLNPLTREVQRGGDRVDLTAKEFDLLEFLLRHPRQVISRDRLLESVWGNNFGGESNIVEVYIRALRIKLEMAQRPRLIHTLRGVGYVLRESP</sequence>
<dbReference type="EMBL" id="JAZAQF010000028">
    <property type="protein sequence ID" value="MFG3816932.1"/>
    <property type="molecule type" value="Genomic_DNA"/>
</dbReference>
<protein>
    <submittedName>
        <fullName evidence="10">Response regulator transcription factor</fullName>
    </submittedName>
</protein>
<dbReference type="SMART" id="SM00448">
    <property type="entry name" value="REC"/>
    <property type="match status" value="1"/>
</dbReference>
<keyword evidence="3" id="KW-0805">Transcription regulation</keyword>
<dbReference type="Pfam" id="PF00072">
    <property type="entry name" value="Response_reg"/>
    <property type="match status" value="1"/>
</dbReference>
<keyword evidence="2" id="KW-0902">Two-component regulatory system</keyword>
<dbReference type="Pfam" id="PF00486">
    <property type="entry name" value="Trans_reg_C"/>
    <property type="match status" value="1"/>
</dbReference>
<dbReference type="InterPro" id="IPR039420">
    <property type="entry name" value="WalR-like"/>
</dbReference>
<reference evidence="11" key="1">
    <citation type="journal article" date="2024" name="Algal Res.">
        <title>Biochemical, toxicological and genomic investigation of a high-biomass producing Limnothrix strain isolated from Italian shallow drinking water reservoir.</title>
        <authorList>
            <person name="Simonazzi M."/>
            <person name="Shishido T.K."/>
            <person name="Delbaje E."/>
            <person name="Wahlsten M."/>
            <person name="Fewer D.P."/>
            <person name="Sivonen K."/>
            <person name="Pezzolesi L."/>
            <person name="Pistocchi R."/>
        </authorList>
    </citation>
    <scope>NUCLEOTIDE SEQUENCE [LARGE SCALE GENOMIC DNA]</scope>
    <source>
        <strain evidence="11">LRLZ20PSL1</strain>
    </source>
</reference>
<keyword evidence="11" id="KW-1185">Reference proteome</keyword>
<dbReference type="PANTHER" id="PTHR48111">
    <property type="entry name" value="REGULATOR OF RPOS"/>
    <property type="match status" value="1"/>
</dbReference>
<feature type="domain" description="OmpR/PhoB-type" evidence="9">
    <location>
        <begin position="139"/>
        <end position="237"/>
    </location>
</feature>
<evidence type="ECO:0000256" key="1">
    <source>
        <dbReference type="ARBA" id="ARBA00022553"/>
    </source>
</evidence>
<organism evidence="10 11">
    <name type="scientific">Limnothrix redekei LRLZ20PSL1</name>
    <dbReference type="NCBI Taxonomy" id="3112953"/>
    <lineage>
        <taxon>Bacteria</taxon>
        <taxon>Bacillati</taxon>
        <taxon>Cyanobacteriota</taxon>
        <taxon>Cyanophyceae</taxon>
        <taxon>Pseudanabaenales</taxon>
        <taxon>Pseudanabaenaceae</taxon>
        <taxon>Limnothrix</taxon>
    </lineage>
</organism>
<gene>
    <name evidence="10" type="ORF">VPK24_04735</name>
</gene>
<dbReference type="PROSITE" id="PS51755">
    <property type="entry name" value="OMPR_PHOB"/>
    <property type="match status" value="1"/>
</dbReference>
<dbReference type="Gene3D" id="1.10.10.10">
    <property type="entry name" value="Winged helix-like DNA-binding domain superfamily/Winged helix DNA-binding domain"/>
    <property type="match status" value="1"/>
</dbReference>